<sequence>MDPAPAARLRFPGISRAPTGGGTLVAVSEHVPAPVRRRASAPVRETVHPGTPVARARTEEIPTTERAFFVEEFRGSTVVVALPEVEAEGVAALRRSVEGFAAGDTRFVVVLPDADAVAVLLDALATTAVGVESMAATSWDEAALARLWVAAQDEPVLLIDASTAPAVKNAPVPDGAGVPDGDGVPASAAHPGERVAAVCGQVAAGLRASKVMLTDPGGGLGDPARSFVELGHSRAALEADLAARGSAHLLPAAEQALRGGAFSVNLCRAADLEVELFTFDGAGTLLTLGGYTALSPLRVDDLPAVESLVAQGVADGILKPRSREAIARIAATGLGARLRSTGHLAGVVGLETTPYAAQRVGEISGLITVSQFSGAGSGGMLIDGVLQLAAERGLRAVFAVTVSDEAAAFFLRRGFHEVPQSQIPPAKWEGYAPERLALARCYWREVTAITDSAASPAADRLR</sequence>
<evidence type="ECO:0000313" key="4">
    <source>
        <dbReference type="EMBL" id="PFG20177.1"/>
    </source>
</evidence>
<dbReference type="GO" id="GO:0005737">
    <property type="term" value="C:cytoplasm"/>
    <property type="evidence" value="ECO:0007669"/>
    <property type="project" value="InterPro"/>
</dbReference>
<keyword evidence="1 4" id="KW-0808">Transferase</keyword>
<accession>A0A2A9D0G2</accession>
<reference evidence="4 5" key="1">
    <citation type="submission" date="2017-10" db="EMBL/GenBank/DDBJ databases">
        <title>Sequencing the genomes of 1000 actinobacteria strains.</title>
        <authorList>
            <person name="Klenk H.-P."/>
        </authorList>
    </citation>
    <scope>NUCLEOTIDE SEQUENCE [LARGE SCALE GENOMIC DNA]</scope>
    <source>
        <strain evidence="4 5">DSM 21801</strain>
    </source>
</reference>
<dbReference type="Gene3D" id="3.40.630.30">
    <property type="match status" value="1"/>
</dbReference>
<organism evidence="4 5">
    <name type="scientific">Serinibacter salmoneus</name>
    <dbReference type="NCBI Taxonomy" id="556530"/>
    <lineage>
        <taxon>Bacteria</taxon>
        <taxon>Bacillati</taxon>
        <taxon>Actinomycetota</taxon>
        <taxon>Actinomycetes</taxon>
        <taxon>Micrococcales</taxon>
        <taxon>Beutenbergiaceae</taxon>
        <taxon>Serinibacter</taxon>
    </lineage>
</organism>
<dbReference type="PANTHER" id="PTHR30602:SF12">
    <property type="entry name" value="AMINO-ACID ACETYLTRANSFERASE NAGS1, CHLOROPLASTIC-RELATED"/>
    <property type="match status" value="1"/>
</dbReference>
<dbReference type="InterPro" id="IPR016181">
    <property type="entry name" value="Acyl_CoA_acyltransferase"/>
</dbReference>
<dbReference type="InterPro" id="IPR010167">
    <property type="entry name" value="NH2A_AcTrfase"/>
</dbReference>
<evidence type="ECO:0000313" key="5">
    <source>
        <dbReference type="Proteomes" id="UP000224915"/>
    </source>
</evidence>
<dbReference type="PANTHER" id="PTHR30602">
    <property type="entry name" value="AMINO-ACID ACETYLTRANSFERASE"/>
    <property type="match status" value="1"/>
</dbReference>
<comment type="caution">
    <text evidence="4">The sequence shown here is derived from an EMBL/GenBank/DDBJ whole genome shotgun (WGS) entry which is preliminary data.</text>
</comment>
<name>A0A2A9D0G2_9MICO</name>
<dbReference type="PROSITE" id="PS51186">
    <property type="entry name" value="GNAT"/>
    <property type="match status" value="1"/>
</dbReference>
<keyword evidence="5" id="KW-1185">Reference proteome</keyword>
<gene>
    <name evidence="4" type="ORF">ATL40_1766</name>
</gene>
<dbReference type="AlphaFoldDB" id="A0A2A9D0G2"/>
<evidence type="ECO:0000256" key="1">
    <source>
        <dbReference type="ARBA" id="ARBA00022679"/>
    </source>
</evidence>
<proteinExistence type="predicted"/>
<keyword evidence="2" id="KW-0012">Acyltransferase</keyword>
<dbReference type="Proteomes" id="UP000224915">
    <property type="component" value="Unassembled WGS sequence"/>
</dbReference>
<dbReference type="GO" id="GO:0004042">
    <property type="term" value="F:L-glutamate N-acetyltransferase activity"/>
    <property type="evidence" value="ECO:0007669"/>
    <property type="project" value="InterPro"/>
</dbReference>
<dbReference type="SUPFAM" id="SSF55729">
    <property type="entry name" value="Acyl-CoA N-acyltransferases (Nat)"/>
    <property type="match status" value="1"/>
</dbReference>
<dbReference type="EMBL" id="PDJD01000001">
    <property type="protein sequence ID" value="PFG20177.1"/>
    <property type="molecule type" value="Genomic_DNA"/>
</dbReference>
<dbReference type="InterPro" id="IPR000182">
    <property type="entry name" value="GNAT_dom"/>
</dbReference>
<protein>
    <submittedName>
        <fullName evidence="4">Amino-acid N-acetyltransferase</fullName>
    </submittedName>
</protein>
<dbReference type="Pfam" id="PF00583">
    <property type="entry name" value="Acetyltransf_1"/>
    <property type="match status" value="1"/>
</dbReference>
<dbReference type="GO" id="GO:0006526">
    <property type="term" value="P:L-arginine biosynthetic process"/>
    <property type="evidence" value="ECO:0007669"/>
    <property type="project" value="InterPro"/>
</dbReference>
<evidence type="ECO:0000256" key="2">
    <source>
        <dbReference type="ARBA" id="ARBA00023315"/>
    </source>
</evidence>
<feature type="domain" description="N-acetyltransferase" evidence="3">
    <location>
        <begin position="292"/>
        <end position="447"/>
    </location>
</feature>
<evidence type="ECO:0000259" key="3">
    <source>
        <dbReference type="PROSITE" id="PS51186"/>
    </source>
</evidence>